<feature type="chain" id="PRO_5046405972" description="Lipoprotein" evidence="1">
    <location>
        <begin position="33"/>
        <end position="271"/>
    </location>
</feature>
<dbReference type="PROSITE" id="PS51257">
    <property type="entry name" value="PROKAR_LIPOPROTEIN"/>
    <property type="match status" value="1"/>
</dbReference>
<dbReference type="RefSeq" id="WP_114546397.1">
    <property type="nucleotide sequence ID" value="NZ_CALJMG010000074.1"/>
</dbReference>
<evidence type="ECO:0008006" key="4">
    <source>
        <dbReference type="Google" id="ProtNLM"/>
    </source>
</evidence>
<gene>
    <name evidence="2" type="ORF">C1876_09045</name>
</gene>
<evidence type="ECO:0000313" key="2">
    <source>
        <dbReference type="EMBL" id="RDB68824.1"/>
    </source>
</evidence>
<evidence type="ECO:0000313" key="3">
    <source>
        <dbReference type="Proteomes" id="UP000253817"/>
    </source>
</evidence>
<accession>A0ABX9HJ34</accession>
<protein>
    <recommendedName>
        <fullName evidence="4">Lipoprotein</fullName>
    </recommendedName>
</protein>
<dbReference type="EMBL" id="PPTT01000013">
    <property type="protein sequence ID" value="RDB68824.1"/>
    <property type="molecule type" value="Genomic_DNA"/>
</dbReference>
<dbReference type="Proteomes" id="UP000253817">
    <property type="component" value="Unassembled WGS sequence"/>
</dbReference>
<keyword evidence="3" id="KW-1185">Reference proteome</keyword>
<reference evidence="2 3" key="1">
    <citation type="journal article" date="2018" name="Elife">
        <title>Discovery and characterization of a prevalent human gut bacterial enzyme sufficient for the inactivation of a family of plant toxins.</title>
        <authorList>
            <person name="Koppel N."/>
            <person name="Bisanz J.E."/>
            <person name="Pandelia M.E."/>
            <person name="Turnbaugh P.J."/>
            <person name="Balskus E.P."/>
        </authorList>
    </citation>
    <scope>NUCLEOTIDE SEQUENCE [LARGE SCALE GENOMIC DNA]</scope>
    <source>
        <strain evidence="2 3">DSM 16107</strain>
    </source>
</reference>
<comment type="caution">
    <text evidence="2">The sequence shown here is derived from an EMBL/GenBank/DDBJ whole genome shotgun (WGS) entry which is preliminary data.</text>
</comment>
<evidence type="ECO:0000256" key="1">
    <source>
        <dbReference type="SAM" id="SignalP"/>
    </source>
</evidence>
<name>A0ABX9HJ34_9ACTN</name>
<organism evidence="2 3">
    <name type="scientific">Eggerthella sinensis</name>
    <dbReference type="NCBI Taxonomy" id="242230"/>
    <lineage>
        <taxon>Bacteria</taxon>
        <taxon>Bacillati</taxon>
        <taxon>Actinomycetota</taxon>
        <taxon>Coriobacteriia</taxon>
        <taxon>Eggerthellales</taxon>
        <taxon>Eggerthellaceae</taxon>
        <taxon>Eggerthella</taxon>
    </lineage>
</organism>
<proteinExistence type="predicted"/>
<feature type="signal peptide" evidence="1">
    <location>
        <begin position="1"/>
        <end position="32"/>
    </location>
</feature>
<keyword evidence="1" id="KW-0732">Signal</keyword>
<sequence length="271" mass="29184">MKLNGRLTGWIKGLLACVACCALAGCSTDAPADQVANWSPDPSNYDYHLVLDTTWEREVAAAFEGGAPFAVPNDDAGITFVEVEDGIARFRANLTCEGGDIWEQYFALGNVPDVGFVDVGQPFDGATSAEQEIWGQPYFPASTMEVYRRIDYDDVGSEGVSLDMLARVPDAALEGDAVQQAAAAAQQLEQATLTVDGTFAGGGMTSASYRITMADGFEEAVRARLDGAETGEPLFVLQRLDYDDIPETAFPNCWMALMEEGLEVPQEPRVL</sequence>